<gene>
    <name evidence="2" type="ORF">DNU06_12590</name>
</gene>
<feature type="domain" description="PKD/Chitinase" evidence="1">
    <location>
        <begin position="1095"/>
        <end position="1166"/>
    </location>
</feature>
<name>A0A2W1NF40_9FLAO</name>
<evidence type="ECO:0000313" key="2">
    <source>
        <dbReference type="EMBL" id="PZE16686.1"/>
    </source>
</evidence>
<sequence>MNMKNTILFQKVSRFLFTCLVVLGFSSLSYSAIGHKTSLEAPAPSGCDLNSGTITGEQSSCGGFNPTILTSTAAASGGSTSKGAIEYQWMKTSASTSGVLTAIPGANSVDYDPPFITETTKYRRCARRAQCGVWWTGETVDLTITVNPALTASVLTTNSTCTTDTLKVCDVFDYDGNRTIWLPSFGGTSGVSLFTIVNNSGKLYQFKDGTAHFVGKAEKTNDANKMLYFSVWFKDKKDWTAWSATSGHGYKGNGTSANHTMWDYYMMDQSKENKITGLGDYAGLELDLTHKPSNGSMGMQLGLGANDQDASYGMSFWFDYTSTTPGYSGNGDFNTDLSGCIDQPSCGATAIVNIITGTAPYIYDWSNGQYGNEIKEACASQNSVTITDSLGCTLTESFTINNSQTCCANLIPGTIGYNQSNCGPFTPSVIVNLVSAIDLNGVGVDYVWMYRNATTAGVWTSTGVMTDTIQPGLITETTDFIRCVGVIGCGTYPGETNFVTMTVHPDLTLGLTATDATCANLNGGTATVNVISGNDPYSYLWNDALNSTTASLTGLTSGTYTVTVTDSNNCVTTDSVMVQGPLNCCNVIIPGTVGYSQTNCGPFTPATIVSLSPATNPFGIGVEYIWMYRSASTSWAWTSTGVMTDSIQPGLITETTHFVRCERNVGCPTYPAESNFVTITIHPLPVAVATATDALCNGAADGTATVNVTVGTAPYTYAWNNGGTTASLTGLVAGTYSVVVTDSNGCVANAMVTVNEPTDLTANGTGSATSCHGDNDGTVTVIAAGGTAPYTYAWSNGGTTATLTGLVAGTYTVTITDANGCTETAMATVTEPTSMMLSMTSSINNVCFGASNATATVVATGGTTGYTYLWNDASASTGMSATGLSAGTYTVIVTDANGCVKSDSVTFVDPNEMIATPIVSGPTCDVSNDGSASVSVTGGTAPYSYLWNDPAASTTSYVSGLAPGNYSVTITDATGCSIIQNITVVQSNVDCCILIIPGTVGYSQTNCGPFVPATIVSLSPATNITGGGVEYIWMYRNASTSWAWTSTGVMTDSIQPGLISETTDFIRCERNVGCPTYPAESNFVTITIHPLPVAVATATDALCNGAADGTATVNVTVGTAPYTYAWSNGGTTATLSGLVAGTYSVVVTDSNGCVANAMVTVIEPTDLTANGTGSALSCHGDNDGTVTVIAAGGTAPYTYAWS</sequence>
<feature type="domain" description="PKD/Chitinase" evidence="1">
    <location>
        <begin position="763"/>
        <end position="832"/>
    </location>
</feature>
<dbReference type="InterPro" id="IPR025667">
    <property type="entry name" value="SprB_repeat"/>
</dbReference>
<dbReference type="AlphaFoldDB" id="A0A2W1NF40"/>
<dbReference type="Proteomes" id="UP000249248">
    <property type="component" value="Unassembled WGS sequence"/>
</dbReference>
<dbReference type="Gene3D" id="2.40.10.10">
    <property type="entry name" value="Trypsin-like serine proteases"/>
    <property type="match status" value="2"/>
</dbReference>
<comment type="caution">
    <text evidence="2">The sequence shown here is derived from an EMBL/GenBank/DDBJ whole genome shotgun (WGS) entry which is preliminary data.</text>
</comment>
<dbReference type="Pfam" id="PF13573">
    <property type="entry name" value="SprB"/>
    <property type="match status" value="7"/>
</dbReference>
<proteinExistence type="predicted"/>
<organism evidence="2 3">
    <name type="scientific">Putridiphycobacter roseus</name>
    <dbReference type="NCBI Taxonomy" id="2219161"/>
    <lineage>
        <taxon>Bacteria</taxon>
        <taxon>Pseudomonadati</taxon>
        <taxon>Bacteroidota</taxon>
        <taxon>Flavobacteriia</taxon>
        <taxon>Flavobacteriales</taxon>
        <taxon>Crocinitomicaceae</taxon>
        <taxon>Putridiphycobacter</taxon>
    </lineage>
</organism>
<keyword evidence="3" id="KW-1185">Reference proteome</keyword>
<protein>
    <recommendedName>
        <fullName evidence="1">PKD/Chitinase domain-containing protein</fullName>
    </recommendedName>
</protein>
<dbReference type="SMART" id="SM00089">
    <property type="entry name" value="PKD"/>
    <property type="match status" value="4"/>
</dbReference>
<evidence type="ECO:0000313" key="3">
    <source>
        <dbReference type="Proteomes" id="UP000249248"/>
    </source>
</evidence>
<dbReference type="EMBL" id="QKSB01000007">
    <property type="protein sequence ID" value="PZE16686.1"/>
    <property type="molecule type" value="Genomic_DNA"/>
</dbReference>
<evidence type="ECO:0000259" key="1">
    <source>
        <dbReference type="SMART" id="SM00089"/>
    </source>
</evidence>
<feature type="domain" description="PKD/Chitinase" evidence="1">
    <location>
        <begin position="688"/>
        <end position="759"/>
    </location>
</feature>
<accession>A0A2W1NF40</accession>
<dbReference type="InterPro" id="IPR043504">
    <property type="entry name" value="Peptidase_S1_PA_chymotrypsin"/>
</dbReference>
<feature type="domain" description="PKD/Chitinase" evidence="1">
    <location>
        <begin position="513"/>
        <end position="581"/>
    </location>
</feature>
<dbReference type="Gene3D" id="2.60.40.740">
    <property type="match status" value="5"/>
</dbReference>
<reference evidence="2 3" key="1">
    <citation type="submission" date="2018-06" db="EMBL/GenBank/DDBJ databases">
        <title>The draft genome sequence of Crocinitomix sp. SM1701.</title>
        <authorList>
            <person name="Zhang X."/>
        </authorList>
    </citation>
    <scope>NUCLEOTIDE SEQUENCE [LARGE SCALE GENOMIC DNA]</scope>
    <source>
        <strain evidence="2 3">SM1701</strain>
    </source>
</reference>
<feature type="non-terminal residue" evidence="2">
    <location>
        <position position="1202"/>
    </location>
</feature>
<dbReference type="InterPro" id="IPR022409">
    <property type="entry name" value="PKD/Chitinase_dom"/>
</dbReference>